<name>A0AAD2Q7B8_9AGAR</name>
<dbReference type="AlphaFoldDB" id="A0AAD2Q7B8"/>
<sequence length="468" mass="51686">MSSSLDTLCDAVTSPLVASLLETHPNDLAVSRSWPFRESWWEWAKGSSDGTDRWRQILEYSQLDSEARALGKEWDIPVELRDLIDQLTSLSLPRDVIPINAVDPFELSTRGMSPKKAHEVHQSVAYISNLLSSLNLDVPAVRIVDVGAGQGYLTRALRSHLGTTHLLALDSSEIQTRGAERWQERTGLVGSITQKTIHITPQTLSDSVDEWIQSSKVPSSGEPVPVLFVALHACGSLTPDILRAFFMQQTRVGHAWWKPLGVIAIGCCYNLLASRDFPLSTHLTCRPERLSLPISAFHLAAQMPSQWMRSPESRADAELALRKVVWRAIIGSRFSANVESDSIDGQPDGTGDRPVMRRLGRLSNAVYTDWETFVRAASDRLGAVFECGPLTGYENGLISELEVLHVLRCIAGPMVESLFIVDRRTWVQEQLVGLVDVQVAVVNLFDQGTGSGRNVALVVSPQGPRPNR</sequence>
<keyword evidence="3" id="KW-1185">Reference proteome</keyword>
<dbReference type="InterPro" id="IPR025714">
    <property type="entry name" value="Methyltranfer_dom"/>
</dbReference>
<comment type="caution">
    <text evidence="2">The sequence shown here is derived from an EMBL/GenBank/DDBJ whole genome shotgun (WGS) entry which is preliminary data.</text>
</comment>
<gene>
    <name evidence="2" type="ORF">MYCIT1_LOCUS37502</name>
</gene>
<dbReference type="Proteomes" id="UP001295794">
    <property type="component" value="Unassembled WGS sequence"/>
</dbReference>
<accession>A0AAD2Q7B8</accession>
<dbReference type="InterPro" id="IPR052220">
    <property type="entry name" value="METTL25"/>
</dbReference>
<dbReference type="PANTHER" id="PTHR12496">
    <property type="entry name" value="CGI-41 METHYLTRANSFERASE"/>
    <property type="match status" value="1"/>
</dbReference>
<dbReference type="Pfam" id="PF13679">
    <property type="entry name" value="Methyltransf_32"/>
    <property type="match status" value="1"/>
</dbReference>
<dbReference type="EMBL" id="CAVNYO010000478">
    <property type="protein sequence ID" value="CAK5284333.1"/>
    <property type="molecule type" value="Genomic_DNA"/>
</dbReference>
<organism evidence="2 3">
    <name type="scientific">Mycena citricolor</name>
    <dbReference type="NCBI Taxonomy" id="2018698"/>
    <lineage>
        <taxon>Eukaryota</taxon>
        <taxon>Fungi</taxon>
        <taxon>Dikarya</taxon>
        <taxon>Basidiomycota</taxon>
        <taxon>Agaricomycotina</taxon>
        <taxon>Agaricomycetes</taxon>
        <taxon>Agaricomycetidae</taxon>
        <taxon>Agaricales</taxon>
        <taxon>Marasmiineae</taxon>
        <taxon>Mycenaceae</taxon>
        <taxon>Mycena</taxon>
    </lineage>
</organism>
<dbReference type="Gene3D" id="3.40.50.150">
    <property type="entry name" value="Vaccinia Virus protein VP39"/>
    <property type="match status" value="1"/>
</dbReference>
<dbReference type="InterPro" id="IPR029063">
    <property type="entry name" value="SAM-dependent_MTases_sf"/>
</dbReference>
<evidence type="ECO:0000259" key="1">
    <source>
        <dbReference type="Pfam" id="PF13679"/>
    </source>
</evidence>
<evidence type="ECO:0000313" key="3">
    <source>
        <dbReference type="Proteomes" id="UP001295794"/>
    </source>
</evidence>
<protein>
    <recommendedName>
        <fullName evidence="1">Methyltransferase domain-containing protein</fullName>
    </recommendedName>
</protein>
<evidence type="ECO:0000313" key="2">
    <source>
        <dbReference type="EMBL" id="CAK5284333.1"/>
    </source>
</evidence>
<feature type="domain" description="Methyltransferase" evidence="1">
    <location>
        <begin position="115"/>
        <end position="274"/>
    </location>
</feature>
<reference evidence="2" key="1">
    <citation type="submission" date="2023-11" db="EMBL/GenBank/DDBJ databases">
        <authorList>
            <person name="De Vega J J."/>
            <person name="De Vega J J."/>
        </authorList>
    </citation>
    <scope>NUCLEOTIDE SEQUENCE</scope>
</reference>
<dbReference type="SUPFAM" id="SSF53335">
    <property type="entry name" value="S-adenosyl-L-methionine-dependent methyltransferases"/>
    <property type="match status" value="1"/>
</dbReference>
<dbReference type="PANTHER" id="PTHR12496:SF0">
    <property type="entry name" value="METHYLTRANSFERASE DOMAIN-CONTAINING PROTEIN"/>
    <property type="match status" value="1"/>
</dbReference>
<proteinExistence type="predicted"/>